<gene>
    <name evidence="2" type="ORF">J2TS6_19000</name>
</gene>
<organism evidence="2 3">
    <name type="scientific">Paenibacillus albilobatus</name>
    <dbReference type="NCBI Taxonomy" id="2716884"/>
    <lineage>
        <taxon>Bacteria</taxon>
        <taxon>Bacillati</taxon>
        <taxon>Bacillota</taxon>
        <taxon>Bacilli</taxon>
        <taxon>Bacillales</taxon>
        <taxon>Paenibacillaceae</taxon>
        <taxon>Paenibacillus</taxon>
    </lineage>
</organism>
<keyword evidence="1" id="KW-0472">Membrane</keyword>
<dbReference type="RefSeq" id="WP_160041088.1">
    <property type="nucleotide sequence ID" value="NZ_BORQ01000002.1"/>
</dbReference>
<keyword evidence="3" id="KW-1185">Reference proteome</keyword>
<sequence>MTSRVIIRAGITAIIIVMVCLLIYAIFFKTREPNYFGELLEKRQSEKVERYEKALRLLKEKNYSEAEKTAILDLPFQSSGGIRTETDTKEKDVFYFANFMVTENDNPIDKYSSLMLVEPIEGVVTQIELDKLKAEWKQKSDEANRYVEKQVNEALQGLTEDEKSFVRQYMFESINGKTPDPGVVASHSTRNLTATEATEKARAWMEDPRIIEAMEKYKNVSYKYDAESNK</sequence>
<feature type="transmembrane region" description="Helical" evidence="1">
    <location>
        <begin position="6"/>
        <end position="27"/>
    </location>
</feature>
<reference evidence="2" key="1">
    <citation type="submission" date="2021-03" db="EMBL/GenBank/DDBJ databases">
        <title>Antimicrobial resistance genes in bacteria isolated from Japanese honey, and their potential for conferring macrolide and lincosamide resistance in the American foulbrood pathogen Paenibacillus larvae.</title>
        <authorList>
            <person name="Okamoto M."/>
            <person name="Kumagai M."/>
            <person name="Kanamori H."/>
            <person name="Takamatsu D."/>
        </authorList>
    </citation>
    <scope>NUCLEOTIDE SEQUENCE</scope>
    <source>
        <strain evidence="2">J2TS6</strain>
    </source>
</reference>
<evidence type="ECO:0000313" key="3">
    <source>
        <dbReference type="Proteomes" id="UP000679779"/>
    </source>
</evidence>
<protein>
    <submittedName>
        <fullName evidence="2">Uncharacterized protein</fullName>
    </submittedName>
</protein>
<comment type="caution">
    <text evidence="2">The sequence shown here is derived from an EMBL/GenBank/DDBJ whole genome shotgun (WGS) entry which is preliminary data.</text>
</comment>
<name>A0A920CB74_9BACL</name>
<evidence type="ECO:0000256" key="1">
    <source>
        <dbReference type="SAM" id="Phobius"/>
    </source>
</evidence>
<proteinExistence type="predicted"/>
<evidence type="ECO:0000313" key="2">
    <source>
        <dbReference type="EMBL" id="GIO30759.1"/>
    </source>
</evidence>
<dbReference type="EMBL" id="BORQ01000002">
    <property type="protein sequence ID" value="GIO30759.1"/>
    <property type="molecule type" value="Genomic_DNA"/>
</dbReference>
<accession>A0A920CB74</accession>
<dbReference type="AlphaFoldDB" id="A0A920CB74"/>
<dbReference type="Proteomes" id="UP000679779">
    <property type="component" value="Unassembled WGS sequence"/>
</dbReference>
<keyword evidence="1" id="KW-1133">Transmembrane helix</keyword>
<keyword evidence="1" id="KW-0812">Transmembrane</keyword>